<feature type="region of interest" description="Disordered" evidence="1">
    <location>
        <begin position="252"/>
        <end position="355"/>
    </location>
</feature>
<reference evidence="2" key="1">
    <citation type="submission" date="2013-12" db="EMBL/GenBank/DDBJ databases">
        <authorList>
            <person name="Omoto C.K."/>
            <person name="Sibley D."/>
            <person name="Venepally P."/>
            <person name="Hadjithomas M."/>
            <person name="Karamycheva S."/>
            <person name="Brunk B."/>
            <person name="Roos D."/>
            <person name="Caler E."/>
            <person name="Lorenzi H."/>
        </authorList>
    </citation>
    <scope>NUCLEOTIDE SEQUENCE</scope>
</reference>
<keyword evidence="3" id="KW-1185">Reference proteome</keyword>
<protein>
    <submittedName>
        <fullName evidence="2">Uncharacterized protein</fullName>
    </submittedName>
</protein>
<dbReference type="EMBL" id="AFNH02001335">
    <property type="protein sequence ID" value="EZG43299.1"/>
    <property type="molecule type" value="Genomic_DNA"/>
</dbReference>
<proteinExistence type="predicted"/>
<feature type="compositionally biased region" description="Basic residues" evidence="1">
    <location>
        <begin position="557"/>
        <end position="575"/>
    </location>
</feature>
<name>A0A023AX62_GRENI</name>
<dbReference type="AlphaFoldDB" id="A0A023AX62"/>
<dbReference type="RefSeq" id="XP_011133441.1">
    <property type="nucleotide sequence ID" value="XM_011135139.1"/>
</dbReference>
<gene>
    <name evidence="2" type="ORF">GNI_177460</name>
</gene>
<accession>A0A023AX62</accession>
<comment type="caution">
    <text evidence="2">The sequence shown here is derived from an EMBL/GenBank/DDBJ whole genome shotgun (WGS) entry which is preliminary data.</text>
</comment>
<dbReference type="GeneID" id="22916012"/>
<evidence type="ECO:0000256" key="1">
    <source>
        <dbReference type="SAM" id="MobiDB-lite"/>
    </source>
</evidence>
<dbReference type="Proteomes" id="UP000019763">
    <property type="component" value="Unassembled WGS sequence"/>
</dbReference>
<organism evidence="2 3">
    <name type="scientific">Gregarina niphandrodes</name>
    <name type="common">Septate eugregarine</name>
    <dbReference type="NCBI Taxonomy" id="110365"/>
    <lineage>
        <taxon>Eukaryota</taxon>
        <taxon>Sar</taxon>
        <taxon>Alveolata</taxon>
        <taxon>Apicomplexa</taxon>
        <taxon>Conoidasida</taxon>
        <taxon>Gregarinasina</taxon>
        <taxon>Eugregarinorida</taxon>
        <taxon>Gregarinidae</taxon>
        <taxon>Gregarina</taxon>
    </lineage>
</organism>
<evidence type="ECO:0000313" key="2">
    <source>
        <dbReference type="EMBL" id="EZG43299.1"/>
    </source>
</evidence>
<feature type="compositionally biased region" description="Basic and acidic residues" evidence="1">
    <location>
        <begin position="270"/>
        <end position="288"/>
    </location>
</feature>
<feature type="region of interest" description="Disordered" evidence="1">
    <location>
        <begin position="550"/>
        <end position="654"/>
    </location>
</feature>
<evidence type="ECO:0000313" key="3">
    <source>
        <dbReference type="Proteomes" id="UP000019763"/>
    </source>
</evidence>
<sequence>MSGAVCWGRLLSGGGWVWHSGEAEAETTTHLPEAEMWPEVAPPRSEAASEVRSLPEIRSLPAIRSLEGGKKRFTGLSTVGADTSPIYKAVGEVPESMRALLTTEEWERVRLVTEADLRVCVLKYVEVGAVISRFVQCPFGTINARSALCSALNVKRWKRQYDHWVTGCLLRRADVQLRKLLEFCVRTLHYTPRKPWSLECLTDRSSRCHRCPWPHTEQAVRELILQLERDYEDTLSDPLTIADFAQLEFRRSTKKPPLPYSKDQPSKNQRSKDKGSDERSEKQARLEPIEEEPLSQPFRPLPQPGSPLTSLSGGPAESSEPRAEPKADVNGADNNRGVLRSPLRPDTWVREQKRGKSFRRAQGRFRVFAAQRRDLLSNAAKKVSALLGDNWEQLEDMEAKDLTACSPAYVELGTIIDKYIRDAFGTVSKFDVAVVAAAMTTGEGRILPPLSLVHGWITGCILQYAQVPQSQLITFCTEDLRYIPSTRFLLDCLRARPETYWDYTRRTRAGKKKREPANYLAALLSSYQCKVTISKFVELFHRERNAMSDELETIASQKRKRGRQPKEGQRRRKGRQPTEGQQSIEDQQPREGQQPIEGQRPGKGEQRRNGQRRNGQQRRKEQQPIEDQQPREGVQLKGRHGPEPPAGTRPDDPFMYCHPDDLTDFLHWVESGQA</sequence>
<dbReference type="VEuPathDB" id="CryptoDB:GNI_177460"/>